<evidence type="ECO:0000313" key="3">
    <source>
        <dbReference type="Proteomes" id="UP001199322"/>
    </source>
</evidence>
<dbReference type="PANTHER" id="PTHR15887">
    <property type="entry name" value="TRANSMEMBRANE PROTEIN 69"/>
    <property type="match status" value="1"/>
</dbReference>
<evidence type="ECO:0000256" key="1">
    <source>
        <dbReference type="SAM" id="Phobius"/>
    </source>
</evidence>
<feature type="transmembrane region" description="Helical" evidence="1">
    <location>
        <begin position="12"/>
        <end position="32"/>
    </location>
</feature>
<sequence>MSTHTTSVRGLAAVLGISGLIPFIVLAGLCLGDTSSRGEYQSWLLVYATSITSFVGAVHWGLALRAATATRMHTLQLAWSVVPSLAAWAVAVSSEPPAALVRMAIVLAICWLTDAGFKRGGAIPAWYFRLRSVLTLVATASLALSGFASAR</sequence>
<dbReference type="Pfam" id="PF11911">
    <property type="entry name" value="DUF3429"/>
    <property type="match status" value="1"/>
</dbReference>
<feature type="transmembrane region" description="Helical" evidence="1">
    <location>
        <begin position="44"/>
        <end position="63"/>
    </location>
</feature>
<organism evidence="2 3">
    <name type="scientific">Ralstonia pickettii</name>
    <name type="common">Burkholderia pickettii</name>
    <dbReference type="NCBI Taxonomy" id="329"/>
    <lineage>
        <taxon>Bacteria</taxon>
        <taxon>Pseudomonadati</taxon>
        <taxon>Pseudomonadota</taxon>
        <taxon>Betaproteobacteria</taxon>
        <taxon>Burkholderiales</taxon>
        <taxon>Burkholderiaceae</taxon>
        <taxon>Ralstonia</taxon>
    </lineage>
</organism>
<dbReference type="Proteomes" id="UP001199322">
    <property type="component" value="Unassembled WGS sequence"/>
</dbReference>
<gene>
    <name evidence="2" type="ORF">DEE74_23855</name>
</gene>
<name>A0A9Q3LR94_RALPI</name>
<feature type="transmembrane region" description="Helical" evidence="1">
    <location>
        <begin position="129"/>
        <end position="150"/>
    </location>
</feature>
<dbReference type="EMBL" id="QGBI01000031">
    <property type="protein sequence ID" value="MBX3892907.1"/>
    <property type="molecule type" value="Genomic_DNA"/>
</dbReference>
<keyword evidence="1" id="KW-0472">Membrane</keyword>
<evidence type="ECO:0000313" key="2">
    <source>
        <dbReference type="EMBL" id="MBX3892907.1"/>
    </source>
</evidence>
<accession>A0A9Q3LR94</accession>
<protein>
    <submittedName>
        <fullName evidence="2">DUF3429 domain-containing protein</fullName>
    </submittedName>
</protein>
<dbReference type="RefSeq" id="WP_074295100.1">
    <property type="nucleotide sequence ID" value="NZ_JACBXL010000001.1"/>
</dbReference>
<proteinExistence type="predicted"/>
<dbReference type="PANTHER" id="PTHR15887:SF1">
    <property type="entry name" value="TRANSMEMBRANE PROTEIN 69"/>
    <property type="match status" value="1"/>
</dbReference>
<dbReference type="AlphaFoldDB" id="A0A9Q3LR94"/>
<comment type="caution">
    <text evidence="2">The sequence shown here is derived from an EMBL/GenBank/DDBJ whole genome shotgun (WGS) entry which is preliminary data.</text>
</comment>
<dbReference type="InterPro" id="IPR021836">
    <property type="entry name" value="DUF3429"/>
</dbReference>
<keyword evidence="1" id="KW-0812">Transmembrane</keyword>
<reference evidence="2" key="1">
    <citation type="submission" date="2018-06" db="EMBL/GenBank/DDBJ databases">
        <authorList>
            <person name="O'Rourke A."/>
        </authorList>
    </citation>
    <scope>NUCLEOTIDE SEQUENCE</scope>
    <source>
        <strain evidence="2">132550021-3</strain>
    </source>
</reference>
<keyword evidence="1" id="KW-1133">Transmembrane helix</keyword>